<organism evidence="2 3">
    <name type="scientific">Longimycelium tulufanense</name>
    <dbReference type="NCBI Taxonomy" id="907463"/>
    <lineage>
        <taxon>Bacteria</taxon>
        <taxon>Bacillati</taxon>
        <taxon>Actinomycetota</taxon>
        <taxon>Actinomycetes</taxon>
        <taxon>Pseudonocardiales</taxon>
        <taxon>Pseudonocardiaceae</taxon>
        <taxon>Longimycelium</taxon>
    </lineage>
</organism>
<keyword evidence="3" id="KW-1185">Reference proteome</keyword>
<comment type="caution">
    <text evidence="2">The sequence shown here is derived from an EMBL/GenBank/DDBJ whole genome shotgun (WGS) entry which is preliminary data.</text>
</comment>
<dbReference type="Proteomes" id="UP000637578">
    <property type="component" value="Unassembled WGS sequence"/>
</dbReference>
<feature type="transmembrane region" description="Helical" evidence="1">
    <location>
        <begin position="200"/>
        <end position="217"/>
    </location>
</feature>
<feature type="transmembrane region" description="Helical" evidence="1">
    <location>
        <begin position="106"/>
        <end position="129"/>
    </location>
</feature>
<sequence length="528" mass="56735">MGRHRLRPPSAEPAQGVAVRQLLPLAAIAVVVTVLAWANVLPRWPGLPHLVALPPLDLFADLRVLLTRATSVPAFVLFLALVLTLRVLVMAVMLGGLSWRRVRLAASFYGVLLLPMLIAAEVDYIAFAVLYARPFWIVVASVAILVLLAGPVPWQGSTRMRTALTRTWRGGLRVGILLPYGAVVVLLGVATDVWPGSTVILVPISALATGVTIWLLSRPPRSGALLRLAVAGVAFLAAGSAFVATRQHEPPPPPSAREGSLMVMSGISSSSGHGAVFHTRPEHFGLTCEQMYYYSYKGPGDGQPRGFAKCPIRTGAPFEAHHTRRPMEEQAAVFAEQVRGLPRPLRVMAHSHSAWVVWMAVADGMAPEVDVLILNGPFQESIQGYPPPGENAPGKVAGDLLRVFMWAANHFGALVEPDAPATRATLGDPGTPPAIFARPLPPGVRAIALHAAADLPLQPSGWRLPVEHNACPLRVAHTELPKSDAIREEVNRFLDGRPPPPCPPWRDWGAAMTRGFSVPAAPNLHPWS</sequence>
<keyword evidence="1" id="KW-0812">Transmembrane</keyword>
<evidence type="ECO:0000256" key="1">
    <source>
        <dbReference type="SAM" id="Phobius"/>
    </source>
</evidence>
<evidence type="ECO:0000313" key="3">
    <source>
        <dbReference type="Proteomes" id="UP000637578"/>
    </source>
</evidence>
<gene>
    <name evidence="2" type="ORF">GCM10012275_56970</name>
</gene>
<reference evidence="2" key="2">
    <citation type="submission" date="2020-09" db="EMBL/GenBank/DDBJ databases">
        <authorList>
            <person name="Sun Q."/>
            <person name="Zhou Y."/>
        </authorList>
    </citation>
    <scope>NUCLEOTIDE SEQUENCE</scope>
    <source>
        <strain evidence="2">CGMCC 4.5737</strain>
    </source>
</reference>
<reference evidence="2" key="1">
    <citation type="journal article" date="2014" name="Int. J. Syst. Evol. Microbiol.">
        <title>Complete genome sequence of Corynebacterium casei LMG S-19264T (=DSM 44701T), isolated from a smear-ripened cheese.</title>
        <authorList>
            <consortium name="US DOE Joint Genome Institute (JGI-PGF)"/>
            <person name="Walter F."/>
            <person name="Albersmeier A."/>
            <person name="Kalinowski J."/>
            <person name="Ruckert C."/>
        </authorList>
    </citation>
    <scope>NUCLEOTIDE SEQUENCE</scope>
    <source>
        <strain evidence="2">CGMCC 4.5737</strain>
    </source>
</reference>
<dbReference type="RefSeq" id="WP_229686818.1">
    <property type="nucleotide sequence ID" value="NZ_BMMK01000043.1"/>
</dbReference>
<keyword evidence="1" id="KW-1133">Transmembrane helix</keyword>
<feature type="transmembrane region" description="Helical" evidence="1">
    <location>
        <begin position="72"/>
        <end position="94"/>
    </location>
</feature>
<dbReference type="AlphaFoldDB" id="A0A8J3FXE3"/>
<accession>A0A8J3FXE3</accession>
<proteinExistence type="predicted"/>
<keyword evidence="1" id="KW-0472">Membrane</keyword>
<evidence type="ECO:0000313" key="2">
    <source>
        <dbReference type="EMBL" id="GGM78939.1"/>
    </source>
</evidence>
<feature type="transmembrane region" description="Helical" evidence="1">
    <location>
        <begin position="224"/>
        <end position="244"/>
    </location>
</feature>
<feature type="transmembrane region" description="Helical" evidence="1">
    <location>
        <begin position="21"/>
        <end position="40"/>
    </location>
</feature>
<dbReference type="EMBL" id="BMMK01000043">
    <property type="protein sequence ID" value="GGM78939.1"/>
    <property type="molecule type" value="Genomic_DNA"/>
</dbReference>
<protein>
    <submittedName>
        <fullName evidence="2">Uncharacterized protein</fullName>
    </submittedName>
</protein>
<name>A0A8J3FXE3_9PSEU</name>
<feature type="transmembrane region" description="Helical" evidence="1">
    <location>
        <begin position="135"/>
        <end position="154"/>
    </location>
</feature>
<feature type="transmembrane region" description="Helical" evidence="1">
    <location>
        <begin position="174"/>
        <end position="194"/>
    </location>
</feature>